<dbReference type="Gene3D" id="3.40.630.30">
    <property type="match status" value="1"/>
</dbReference>
<dbReference type="RefSeq" id="WP_197115612.1">
    <property type="nucleotide sequence ID" value="NZ_JACBXQ010000004.1"/>
</dbReference>
<dbReference type="EMBL" id="JACBXQ010000004">
    <property type="protein sequence ID" value="MBG9986691.1"/>
    <property type="molecule type" value="Genomic_DNA"/>
</dbReference>
<evidence type="ECO:0000313" key="3">
    <source>
        <dbReference type="Proteomes" id="UP000721415"/>
    </source>
</evidence>
<dbReference type="Pfam" id="PF13302">
    <property type="entry name" value="Acetyltransf_3"/>
    <property type="match status" value="1"/>
</dbReference>
<evidence type="ECO:0000259" key="1">
    <source>
        <dbReference type="PROSITE" id="PS51186"/>
    </source>
</evidence>
<dbReference type="SUPFAM" id="SSF55729">
    <property type="entry name" value="Acyl-CoA N-acyltransferases (Nat)"/>
    <property type="match status" value="1"/>
</dbReference>
<dbReference type="PROSITE" id="PS51186">
    <property type="entry name" value="GNAT"/>
    <property type="match status" value="1"/>
</dbReference>
<comment type="caution">
    <text evidence="2">The sequence shown here is derived from an EMBL/GenBank/DDBJ whole genome shotgun (WGS) entry which is preliminary data.</text>
</comment>
<keyword evidence="3" id="KW-1185">Reference proteome</keyword>
<protein>
    <submittedName>
        <fullName evidence="2">GNAT family N-acetyltransferase</fullName>
    </submittedName>
</protein>
<dbReference type="PANTHER" id="PTHR43792">
    <property type="entry name" value="GNAT FAMILY, PUTATIVE (AFU_ORTHOLOGUE AFUA_3G00765)-RELATED-RELATED"/>
    <property type="match status" value="1"/>
</dbReference>
<dbReference type="InterPro" id="IPR000182">
    <property type="entry name" value="GNAT_dom"/>
</dbReference>
<sequence length="182" mass="21577">MKDIGTQTLESKRLILRKIRQEDAPFIFKNWTHDPLVTKYVTWDLHPTLQTSEEYALYKVKRYSENFRFDWIVELKDIHEPIGEIEACKVNIKDRTVEMGYCFGSSFWNQGYATEALQIFIHYMLNQVKVDKVYARYMSSNPASGQAMRKAGMSYDATLKNYAYDEYLQKRVDLIYYSITRS</sequence>
<feature type="domain" description="N-acetyltransferase" evidence="1">
    <location>
        <begin position="14"/>
        <end position="173"/>
    </location>
</feature>
<reference evidence="2 3" key="1">
    <citation type="submission" date="2020-07" db="EMBL/GenBank/DDBJ databases">
        <title>Facklamia lactis sp. nov., isolated from raw milk.</title>
        <authorList>
            <person name="Doll E.V."/>
            <person name="Huptas C."/>
            <person name="Staib L."/>
            <person name="Wenning M."/>
            <person name="Scherer S."/>
        </authorList>
    </citation>
    <scope>NUCLEOTIDE SEQUENCE [LARGE SCALE GENOMIC DNA]</scope>
    <source>
        <strain evidence="2 3">DSM 111018</strain>
    </source>
</reference>
<dbReference type="InterPro" id="IPR051531">
    <property type="entry name" value="N-acetyltransferase"/>
</dbReference>
<dbReference type="Proteomes" id="UP000721415">
    <property type="component" value="Unassembled WGS sequence"/>
</dbReference>
<gene>
    <name evidence="2" type="ORF">HZY91_07255</name>
</gene>
<name>A0ABS0LRA2_9LACT</name>
<dbReference type="InterPro" id="IPR016181">
    <property type="entry name" value="Acyl_CoA_acyltransferase"/>
</dbReference>
<accession>A0ABS0LRA2</accession>
<proteinExistence type="predicted"/>
<evidence type="ECO:0000313" key="2">
    <source>
        <dbReference type="EMBL" id="MBG9986691.1"/>
    </source>
</evidence>
<organism evidence="2 3">
    <name type="scientific">Facklamia lactis</name>
    <dbReference type="NCBI Taxonomy" id="2749967"/>
    <lineage>
        <taxon>Bacteria</taxon>
        <taxon>Bacillati</taxon>
        <taxon>Bacillota</taxon>
        <taxon>Bacilli</taxon>
        <taxon>Lactobacillales</taxon>
        <taxon>Aerococcaceae</taxon>
        <taxon>Facklamia</taxon>
    </lineage>
</organism>